<feature type="compositionally biased region" description="Basic and acidic residues" evidence="1">
    <location>
        <begin position="117"/>
        <end position="127"/>
    </location>
</feature>
<evidence type="ECO:0000313" key="4">
    <source>
        <dbReference type="EMBL" id="ATE56370.1"/>
    </source>
</evidence>
<dbReference type="NCBIfam" id="TIGR01167">
    <property type="entry name" value="LPXTG_anchor"/>
    <property type="match status" value="1"/>
</dbReference>
<organism evidence="4 5">
    <name type="scientific">Actinosynnema pretiosum</name>
    <dbReference type="NCBI Taxonomy" id="42197"/>
    <lineage>
        <taxon>Bacteria</taxon>
        <taxon>Bacillati</taxon>
        <taxon>Actinomycetota</taxon>
        <taxon>Actinomycetes</taxon>
        <taxon>Pseudonocardiales</taxon>
        <taxon>Pseudonocardiaceae</taxon>
        <taxon>Actinosynnema</taxon>
    </lineage>
</organism>
<keyword evidence="2" id="KW-0472">Membrane</keyword>
<reference evidence="4" key="1">
    <citation type="submission" date="2017-09" db="EMBL/GenBank/DDBJ databases">
        <title>Complete Genome Sequence of ansamitocin-producing Bacterium Actinosynnema pretiosum X47.</title>
        <authorList>
            <person name="Cao G."/>
            <person name="Zong G."/>
            <person name="Zhong C."/>
            <person name="Fu J."/>
        </authorList>
    </citation>
    <scope>NUCLEOTIDE SEQUENCE [LARGE SCALE GENOMIC DNA]</scope>
    <source>
        <strain evidence="4">X47</strain>
    </source>
</reference>
<name>A0A290ZBG3_9PSEU</name>
<dbReference type="AlphaFoldDB" id="A0A290ZBG3"/>
<proteinExistence type="predicted"/>
<evidence type="ECO:0000256" key="1">
    <source>
        <dbReference type="SAM" id="MobiDB-lite"/>
    </source>
</evidence>
<feature type="compositionally biased region" description="Low complexity" evidence="1">
    <location>
        <begin position="143"/>
        <end position="167"/>
    </location>
</feature>
<keyword evidence="2" id="KW-1133">Transmembrane helix</keyword>
<feature type="signal peptide" evidence="3">
    <location>
        <begin position="1"/>
        <end position="30"/>
    </location>
</feature>
<evidence type="ECO:0000313" key="5">
    <source>
        <dbReference type="Proteomes" id="UP000218505"/>
    </source>
</evidence>
<accession>A0A290ZBG3</accession>
<feature type="region of interest" description="Disordered" evidence="1">
    <location>
        <begin position="117"/>
        <end position="197"/>
    </location>
</feature>
<protein>
    <recommendedName>
        <fullName evidence="6">LPXTG cell wall anchor domain-containing protein</fullName>
    </recommendedName>
</protein>
<dbReference type="KEGG" id="apre:CNX65_26415"/>
<evidence type="ECO:0008006" key="6">
    <source>
        <dbReference type="Google" id="ProtNLM"/>
    </source>
</evidence>
<gene>
    <name evidence="4" type="ORF">CNX65_26415</name>
</gene>
<sequence length="240" mass="25110">MQFARTAGKSIGVAATVVAAGLLMALPASAHNRSLDVKCDTTTGEAVFTLKLTQYARNLDNVLKVTEGDTVLEDTKFRGDFIKSYKVPGNVERTFKVELLAGDDNSKSSRYSFKAEKSLDELCKQPEKPTTPPETPKEEVPPTKDTTPPAESSSSQPPAPTESSTPVVPTPEEVPFPSVTESVAPTTTTSAEVVPVTEDTEGLANTGASVAVPLGIGAALLAAGGGVLFFMRKRGAANNG</sequence>
<keyword evidence="2" id="KW-0812">Transmembrane</keyword>
<feature type="chain" id="PRO_5012809884" description="LPXTG cell wall anchor domain-containing protein" evidence="3">
    <location>
        <begin position="31"/>
        <end position="240"/>
    </location>
</feature>
<dbReference type="RefSeq" id="WP_096496169.1">
    <property type="nucleotide sequence ID" value="NZ_CP023445.1"/>
</dbReference>
<feature type="transmembrane region" description="Helical" evidence="2">
    <location>
        <begin position="210"/>
        <end position="231"/>
    </location>
</feature>
<evidence type="ECO:0000256" key="3">
    <source>
        <dbReference type="SAM" id="SignalP"/>
    </source>
</evidence>
<keyword evidence="3" id="KW-0732">Signal</keyword>
<keyword evidence="5" id="KW-1185">Reference proteome</keyword>
<evidence type="ECO:0000256" key="2">
    <source>
        <dbReference type="SAM" id="Phobius"/>
    </source>
</evidence>
<dbReference type="Proteomes" id="UP000218505">
    <property type="component" value="Chromosome"/>
</dbReference>
<dbReference type="EMBL" id="CP023445">
    <property type="protein sequence ID" value="ATE56370.1"/>
    <property type="molecule type" value="Genomic_DNA"/>
</dbReference>